<evidence type="ECO:0000313" key="2">
    <source>
        <dbReference type="EMBL" id="RKP02740.1"/>
    </source>
</evidence>
<feature type="region of interest" description="Disordered" evidence="1">
    <location>
        <begin position="1"/>
        <end position="36"/>
    </location>
</feature>
<gene>
    <name evidence="2" type="ORF">CXG81DRAFT_24620</name>
</gene>
<dbReference type="EMBL" id="ML014136">
    <property type="protein sequence ID" value="RKP02740.1"/>
    <property type="molecule type" value="Genomic_DNA"/>
</dbReference>
<feature type="compositionally biased region" description="Basic and acidic residues" evidence="1">
    <location>
        <begin position="154"/>
        <end position="163"/>
    </location>
</feature>
<evidence type="ECO:0000256" key="1">
    <source>
        <dbReference type="SAM" id="MobiDB-lite"/>
    </source>
</evidence>
<feature type="region of interest" description="Disordered" evidence="1">
    <location>
        <begin position="72"/>
        <end position="236"/>
    </location>
</feature>
<name>A0A4P9XC54_9FUNG</name>
<feature type="compositionally biased region" description="Basic residues" evidence="1">
    <location>
        <begin position="1"/>
        <end position="10"/>
    </location>
</feature>
<accession>A0A4P9XC54</accession>
<proteinExistence type="predicted"/>
<dbReference type="Proteomes" id="UP000274922">
    <property type="component" value="Unassembled WGS sequence"/>
</dbReference>
<keyword evidence="3" id="KW-1185">Reference proteome</keyword>
<reference evidence="3" key="1">
    <citation type="journal article" date="2018" name="Nat. Microbiol.">
        <title>Leveraging single-cell genomics to expand the fungal tree of life.</title>
        <authorList>
            <person name="Ahrendt S.R."/>
            <person name="Quandt C.A."/>
            <person name="Ciobanu D."/>
            <person name="Clum A."/>
            <person name="Salamov A."/>
            <person name="Andreopoulos B."/>
            <person name="Cheng J.F."/>
            <person name="Woyke T."/>
            <person name="Pelin A."/>
            <person name="Henrissat B."/>
            <person name="Reynolds N.K."/>
            <person name="Benny G.L."/>
            <person name="Smith M.E."/>
            <person name="James T.Y."/>
            <person name="Grigoriev I.V."/>
        </authorList>
    </citation>
    <scope>NUCLEOTIDE SEQUENCE [LARGE SCALE GENOMIC DNA]</scope>
    <source>
        <strain evidence="3">ATCC 52028</strain>
    </source>
</reference>
<dbReference type="AlphaFoldDB" id="A0A4P9XC54"/>
<organism evidence="2 3">
    <name type="scientific">Caulochytrium protostelioides</name>
    <dbReference type="NCBI Taxonomy" id="1555241"/>
    <lineage>
        <taxon>Eukaryota</taxon>
        <taxon>Fungi</taxon>
        <taxon>Fungi incertae sedis</taxon>
        <taxon>Chytridiomycota</taxon>
        <taxon>Chytridiomycota incertae sedis</taxon>
        <taxon>Chytridiomycetes</taxon>
        <taxon>Caulochytriales</taxon>
        <taxon>Caulochytriaceae</taxon>
        <taxon>Caulochytrium</taxon>
    </lineage>
</organism>
<feature type="compositionally biased region" description="Basic residues" evidence="1">
    <location>
        <begin position="164"/>
        <end position="178"/>
    </location>
</feature>
<protein>
    <submittedName>
        <fullName evidence="2">Uncharacterized protein</fullName>
    </submittedName>
</protein>
<evidence type="ECO:0000313" key="3">
    <source>
        <dbReference type="Proteomes" id="UP000274922"/>
    </source>
</evidence>
<feature type="compositionally biased region" description="Acidic residues" evidence="1">
    <location>
        <begin position="184"/>
        <end position="194"/>
    </location>
</feature>
<sequence length="274" mass="29215">MGRRDHRVRARGVESLAGLPGNAPEATDAPSTYEGVGRKFKHKKGVVPLNNWDAPKSWTRLMDLKNKTIQQMEAKKAQKNAAKAAIAGTKTDDQTPNTVASGTHKADAIAAAATPAATAADGKPAPAKMPKPNKGETLAAYRRRLRQWTTQQIVDKEKAESTRNARRKAYMKKRKAGKRGGDGSDSDDESDAGDGDGAAATPVAKRAKPSPAKTVSTVPSARGLLPSATTSAQRSKDLEMLTNVAAPRPDGRDHVFFREVVQAPPAITAIPKKR</sequence>
<feature type="compositionally biased region" description="Low complexity" evidence="1">
    <location>
        <begin position="108"/>
        <end position="132"/>
    </location>
</feature>